<evidence type="ECO:0000256" key="4">
    <source>
        <dbReference type="ARBA" id="ARBA00023274"/>
    </source>
</evidence>
<comment type="subunit">
    <text evidence="2 5">Part of the 50S ribosomal subunit.</text>
</comment>
<dbReference type="GO" id="GO:0003735">
    <property type="term" value="F:structural constituent of ribosome"/>
    <property type="evidence" value="ECO:0007669"/>
    <property type="project" value="InterPro"/>
</dbReference>
<keyword evidence="3 5" id="KW-0689">Ribosomal protein</keyword>
<dbReference type="GO" id="GO:0022625">
    <property type="term" value="C:cytosolic large ribosomal subunit"/>
    <property type="evidence" value="ECO:0007669"/>
    <property type="project" value="TreeGrafter"/>
</dbReference>
<dbReference type="GO" id="GO:0006412">
    <property type="term" value="P:translation"/>
    <property type="evidence" value="ECO:0007669"/>
    <property type="project" value="UniProtKB-UniRule"/>
</dbReference>
<evidence type="ECO:0000259" key="7">
    <source>
        <dbReference type="Pfam" id="PF00327"/>
    </source>
</evidence>
<dbReference type="FunFam" id="3.30.1390.20:FF:000001">
    <property type="entry name" value="50S ribosomal protein L30"/>
    <property type="match status" value="1"/>
</dbReference>
<dbReference type="HAMAP" id="MF_01371_B">
    <property type="entry name" value="Ribosomal_uL30_B"/>
    <property type="match status" value="1"/>
</dbReference>
<dbReference type="AlphaFoldDB" id="A0A1G6TF07"/>
<dbReference type="PROSITE" id="PS00634">
    <property type="entry name" value="RIBOSOMAL_L30"/>
    <property type="match status" value="1"/>
</dbReference>
<dbReference type="Pfam" id="PF00327">
    <property type="entry name" value="Ribosomal_L30"/>
    <property type="match status" value="1"/>
</dbReference>
<dbReference type="PIRSF" id="PIRSF002211">
    <property type="entry name" value="Ribosomal_L30_bac-type"/>
    <property type="match status" value="1"/>
</dbReference>
<evidence type="ECO:0000256" key="1">
    <source>
        <dbReference type="ARBA" id="ARBA00007594"/>
    </source>
</evidence>
<evidence type="ECO:0000256" key="6">
    <source>
        <dbReference type="RuleBase" id="RU003734"/>
    </source>
</evidence>
<dbReference type="PANTHER" id="PTHR15892:SF2">
    <property type="entry name" value="LARGE RIBOSOMAL SUBUNIT PROTEIN UL30M"/>
    <property type="match status" value="1"/>
</dbReference>
<evidence type="ECO:0000313" key="9">
    <source>
        <dbReference type="Proteomes" id="UP000198995"/>
    </source>
</evidence>
<organism evidence="8 9">
    <name type="scientific">Peptococcus niger</name>
    <dbReference type="NCBI Taxonomy" id="2741"/>
    <lineage>
        <taxon>Bacteria</taxon>
        <taxon>Bacillati</taxon>
        <taxon>Bacillota</taxon>
        <taxon>Clostridia</taxon>
        <taxon>Eubacteriales</taxon>
        <taxon>Peptococcaceae</taxon>
        <taxon>Peptococcus</taxon>
    </lineage>
</organism>
<proteinExistence type="inferred from homology"/>
<protein>
    <recommendedName>
        <fullName evidence="5">Large ribosomal subunit protein uL30</fullName>
    </recommendedName>
</protein>
<dbReference type="InterPro" id="IPR016082">
    <property type="entry name" value="Ribosomal_uL30_ferredoxin-like"/>
</dbReference>
<accession>A0A1G6TF07</accession>
<evidence type="ECO:0000313" key="8">
    <source>
        <dbReference type="EMBL" id="SDD27444.1"/>
    </source>
</evidence>
<dbReference type="OrthoDB" id="9812790at2"/>
<name>A0A1G6TF07_PEPNI</name>
<dbReference type="EMBL" id="FNAF01000002">
    <property type="protein sequence ID" value="SDD27444.1"/>
    <property type="molecule type" value="Genomic_DNA"/>
</dbReference>
<dbReference type="Gene3D" id="3.30.1390.20">
    <property type="entry name" value="Ribosomal protein L30, ferredoxin-like fold domain"/>
    <property type="match status" value="1"/>
</dbReference>
<evidence type="ECO:0000256" key="5">
    <source>
        <dbReference type="HAMAP-Rule" id="MF_01371"/>
    </source>
</evidence>
<dbReference type="CDD" id="cd01658">
    <property type="entry name" value="Ribosomal_L30"/>
    <property type="match status" value="1"/>
</dbReference>
<comment type="similarity">
    <text evidence="1 5 6">Belongs to the universal ribosomal protein uL30 family.</text>
</comment>
<reference evidence="8 9" key="1">
    <citation type="submission" date="2016-10" db="EMBL/GenBank/DDBJ databases">
        <authorList>
            <person name="de Groot N.N."/>
        </authorList>
    </citation>
    <scope>NUCLEOTIDE SEQUENCE [LARGE SCALE GENOMIC DNA]</scope>
    <source>
        <strain evidence="8 9">DSM 20475</strain>
    </source>
</reference>
<dbReference type="Proteomes" id="UP000198995">
    <property type="component" value="Unassembled WGS sequence"/>
</dbReference>
<evidence type="ECO:0000256" key="3">
    <source>
        <dbReference type="ARBA" id="ARBA00022980"/>
    </source>
</evidence>
<dbReference type="InterPro" id="IPR005996">
    <property type="entry name" value="Ribosomal_uL30_bac-type"/>
</dbReference>
<dbReference type="NCBIfam" id="TIGR01308">
    <property type="entry name" value="rpmD_bact"/>
    <property type="match status" value="1"/>
</dbReference>
<evidence type="ECO:0000256" key="2">
    <source>
        <dbReference type="ARBA" id="ARBA00011838"/>
    </source>
</evidence>
<keyword evidence="9" id="KW-1185">Reference proteome</keyword>
<dbReference type="PANTHER" id="PTHR15892">
    <property type="entry name" value="MITOCHONDRIAL RIBOSOMAL PROTEIN L30"/>
    <property type="match status" value="1"/>
</dbReference>
<gene>
    <name evidence="5" type="primary">rpmD</name>
    <name evidence="8" type="ORF">SAMN04489866_102130</name>
</gene>
<dbReference type="STRING" id="2741.SAMN04489866_102130"/>
<sequence>MANLKITLSKSVIGASATQKKVVKALGLTKTNHFVVRPDVDSVRGMIGKVSHLVTVEEIDA</sequence>
<dbReference type="InterPro" id="IPR036919">
    <property type="entry name" value="Ribo_uL30_ferredoxin-like_sf"/>
</dbReference>
<dbReference type="RefSeq" id="WP_091791150.1">
    <property type="nucleotide sequence ID" value="NZ_FNAF01000002.1"/>
</dbReference>
<keyword evidence="4 5" id="KW-0687">Ribonucleoprotein</keyword>
<dbReference type="InterPro" id="IPR018038">
    <property type="entry name" value="Ribosomal_uL30_CS"/>
</dbReference>
<dbReference type="SUPFAM" id="SSF55129">
    <property type="entry name" value="Ribosomal protein L30p/L7e"/>
    <property type="match status" value="1"/>
</dbReference>
<feature type="domain" description="Large ribosomal subunit protein uL30-like ferredoxin-like fold" evidence="7">
    <location>
        <begin position="4"/>
        <end position="54"/>
    </location>
</feature>